<proteinExistence type="inferred from homology"/>
<comment type="caution">
    <text evidence="4">The sequence shown here is derived from an EMBL/GenBank/DDBJ whole genome shotgun (WGS) entry which is preliminary data.</text>
</comment>
<keyword evidence="5" id="KW-1185">Reference proteome</keyword>
<name>A0A0R1PYF4_9LACO</name>
<accession>A0A0R1PYF4</accession>
<dbReference type="InterPro" id="IPR029903">
    <property type="entry name" value="RmlD-like-bd"/>
</dbReference>
<organism evidence="4 5">
    <name type="scientific">Liquorilactobacillus uvarum DSM 19971</name>
    <dbReference type="NCBI Taxonomy" id="1423812"/>
    <lineage>
        <taxon>Bacteria</taxon>
        <taxon>Bacillati</taxon>
        <taxon>Bacillota</taxon>
        <taxon>Bacilli</taxon>
        <taxon>Lactobacillales</taxon>
        <taxon>Lactobacillaceae</taxon>
        <taxon>Liquorilactobacillus</taxon>
    </lineage>
</organism>
<evidence type="ECO:0000256" key="2">
    <source>
        <dbReference type="RuleBase" id="RU364082"/>
    </source>
</evidence>
<comment type="function">
    <text evidence="2">Catalyzes the reduction of dTDP-6-deoxy-L-lyxo-4-hexulose to yield dTDP-L-rhamnose.</text>
</comment>
<comment type="pathway">
    <text evidence="2">Carbohydrate biosynthesis; dTDP-L-rhamnose biosynthesis.</text>
</comment>
<gene>
    <name evidence="4" type="ORF">FD20_GL000215</name>
</gene>
<evidence type="ECO:0000313" key="5">
    <source>
        <dbReference type="Proteomes" id="UP000051155"/>
    </source>
</evidence>
<dbReference type="RefSeq" id="WP_057736815.1">
    <property type="nucleotide sequence ID" value="NZ_AZEG01000010.1"/>
</dbReference>
<dbReference type="EMBL" id="AZEG01000010">
    <property type="protein sequence ID" value="KRL37542.1"/>
    <property type="molecule type" value="Genomic_DNA"/>
</dbReference>
<dbReference type="NCBIfam" id="TIGR01214">
    <property type="entry name" value="rmlD"/>
    <property type="match status" value="1"/>
</dbReference>
<dbReference type="GO" id="GO:0008831">
    <property type="term" value="F:dTDP-4-dehydrorhamnose reductase activity"/>
    <property type="evidence" value="ECO:0007669"/>
    <property type="project" value="UniProtKB-EC"/>
</dbReference>
<dbReference type="OrthoDB" id="9803892at2"/>
<dbReference type="FunFam" id="3.40.50.720:FF:000159">
    <property type="entry name" value="dTDP-4-dehydrorhamnose reductase"/>
    <property type="match status" value="1"/>
</dbReference>
<keyword evidence="2" id="KW-0521">NADP</keyword>
<feature type="domain" description="RmlD-like substrate binding" evidence="3">
    <location>
        <begin position="1"/>
        <end position="275"/>
    </location>
</feature>
<dbReference type="GO" id="GO:0019305">
    <property type="term" value="P:dTDP-rhamnose biosynthetic process"/>
    <property type="evidence" value="ECO:0007669"/>
    <property type="project" value="UniProtKB-UniPathway"/>
</dbReference>
<evidence type="ECO:0000259" key="3">
    <source>
        <dbReference type="Pfam" id="PF04321"/>
    </source>
</evidence>
<dbReference type="SUPFAM" id="SSF51735">
    <property type="entry name" value="NAD(P)-binding Rossmann-fold domains"/>
    <property type="match status" value="1"/>
</dbReference>
<dbReference type="Gene3D" id="3.40.50.720">
    <property type="entry name" value="NAD(P)-binding Rossmann-like Domain"/>
    <property type="match status" value="1"/>
</dbReference>
<dbReference type="STRING" id="1423812.FD20_GL000215"/>
<dbReference type="AlphaFoldDB" id="A0A0R1PYF4"/>
<dbReference type="PANTHER" id="PTHR10491">
    <property type="entry name" value="DTDP-4-DEHYDRORHAMNOSE REDUCTASE"/>
    <property type="match status" value="1"/>
</dbReference>
<dbReference type="GO" id="GO:0005829">
    <property type="term" value="C:cytosol"/>
    <property type="evidence" value="ECO:0007669"/>
    <property type="project" value="TreeGrafter"/>
</dbReference>
<dbReference type="EC" id="1.1.1.133" evidence="2"/>
<dbReference type="UniPathway" id="UPA00124"/>
<dbReference type="PATRIC" id="fig|1423812.3.peg.217"/>
<keyword evidence="2" id="KW-0560">Oxidoreductase</keyword>
<dbReference type="PANTHER" id="PTHR10491:SF4">
    <property type="entry name" value="METHIONINE ADENOSYLTRANSFERASE 2 SUBUNIT BETA"/>
    <property type="match status" value="1"/>
</dbReference>
<evidence type="ECO:0000313" key="4">
    <source>
        <dbReference type="EMBL" id="KRL37542.1"/>
    </source>
</evidence>
<dbReference type="Gene3D" id="3.90.25.10">
    <property type="entry name" value="UDP-galactose 4-epimerase, domain 1"/>
    <property type="match status" value="1"/>
</dbReference>
<reference evidence="4 5" key="1">
    <citation type="journal article" date="2015" name="Genome Announc.">
        <title>Expanding the biotechnology potential of lactobacilli through comparative genomics of 213 strains and associated genera.</title>
        <authorList>
            <person name="Sun Z."/>
            <person name="Harris H.M."/>
            <person name="McCann A."/>
            <person name="Guo C."/>
            <person name="Argimon S."/>
            <person name="Zhang W."/>
            <person name="Yang X."/>
            <person name="Jeffery I.B."/>
            <person name="Cooney J.C."/>
            <person name="Kagawa T.F."/>
            <person name="Liu W."/>
            <person name="Song Y."/>
            <person name="Salvetti E."/>
            <person name="Wrobel A."/>
            <person name="Rasinkangas P."/>
            <person name="Parkhill J."/>
            <person name="Rea M.C."/>
            <person name="O'Sullivan O."/>
            <person name="Ritari J."/>
            <person name="Douillard F.P."/>
            <person name="Paul Ross R."/>
            <person name="Yang R."/>
            <person name="Briner A.E."/>
            <person name="Felis G.E."/>
            <person name="de Vos W.M."/>
            <person name="Barrangou R."/>
            <person name="Klaenhammer T.R."/>
            <person name="Caufield P.W."/>
            <person name="Cui Y."/>
            <person name="Zhang H."/>
            <person name="O'Toole P.W."/>
        </authorList>
    </citation>
    <scope>NUCLEOTIDE SEQUENCE [LARGE SCALE GENOMIC DNA]</scope>
    <source>
        <strain evidence="4 5">DSM 19971</strain>
    </source>
</reference>
<dbReference type="CDD" id="cd05254">
    <property type="entry name" value="dTDP_HR_like_SDR_e"/>
    <property type="match status" value="1"/>
</dbReference>
<dbReference type="InterPro" id="IPR005913">
    <property type="entry name" value="dTDP_dehydrorham_reduct"/>
</dbReference>
<dbReference type="InterPro" id="IPR036291">
    <property type="entry name" value="NAD(P)-bd_dom_sf"/>
</dbReference>
<evidence type="ECO:0000256" key="1">
    <source>
        <dbReference type="ARBA" id="ARBA00010944"/>
    </source>
</evidence>
<comment type="similarity">
    <text evidence="1 2">Belongs to the dTDP-4-dehydrorhamnose reductase family.</text>
</comment>
<sequence length="279" mass="31751">MSILITGARGQLGQELTNLLTERDTAFYACGSQDLDITDEQAVENYFAKNRPTVVYHCAAYTAVDKAEAEGKKRNYLVNATGTEIIAKACQKHNAMLVYISTDYVFDGLKDGEYLPDDPTNPQNEYGKAKLLGERAVRRYCDKYYIVRTSWVFGKYGHNFVYTMLNLAKTHASLTVVNDQVGRPTWTRTLAEFVTYLVDKKIEYGVYHCCNDGQCSWYEFACEILKDKDVEIRPVTSVEYPTAAYRPKKSVMKLSKETGFSSFKGWKLALNSFMSDKFE</sequence>
<dbReference type="Pfam" id="PF04321">
    <property type="entry name" value="RmlD_sub_bind"/>
    <property type="match status" value="1"/>
</dbReference>
<protein>
    <recommendedName>
        <fullName evidence="2">dTDP-4-dehydrorhamnose reductase</fullName>
        <ecNumber evidence="2">1.1.1.133</ecNumber>
    </recommendedName>
</protein>
<dbReference type="Proteomes" id="UP000051155">
    <property type="component" value="Unassembled WGS sequence"/>
</dbReference>